<feature type="region of interest" description="Disordered" evidence="5">
    <location>
        <begin position="107"/>
        <end position="163"/>
    </location>
</feature>
<evidence type="ECO:0000313" key="8">
    <source>
        <dbReference type="RefSeq" id="XP_017023815.1"/>
    </source>
</evidence>
<organism evidence="7 8">
    <name type="scientific">Drosophila kikkawai</name>
    <name type="common">Fruit fly</name>
    <dbReference type="NCBI Taxonomy" id="30033"/>
    <lineage>
        <taxon>Eukaryota</taxon>
        <taxon>Metazoa</taxon>
        <taxon>Ecdysozoa</taxon>
        <taxon>Arthropoda</taxon>
        <taxon>Hexapoda</taxon>
        <taxon>Insecta</taxon>
        <taxon>Pterygota</taxon>
        <taxon>Neoptera</taxon>
        <taxon>Endopterygota</taxon>
        <taxon>Diptera</taxon>
        <taxon>Brachycera</taxon>
        <taxon>Muscomorpha</taxon>
        <taxon>Ephydroidea</taxon>
        <taxon>Drosophilidae</taxon>
        <taxon>Drosophila</taxon>
        <taxon>Sophophora</taxon>
    </lineage>
</organism>
<dbReference type="InterPro" id="IPR023780">
    <property type="entry name" value="Chromo_domain"/>
</dbReference>
<feature type="region of interest" description="Disordered" evidence="5">
    <location>
        <begin position="233"/>
        <end position="260"/>
    </location>
</feature>
<feature type="domain" description="Chromo" evidence="6">
    <location>
        <begin position="48"/>
        <end position="107"/>
    </location>
</feature>
<dbReference type="InterPro" id="IPR016197">
    <property type="entry name" value="Chromo-like_dom_sf"/>
</dbReference>
<dbReference type="InterPro" id="IPR051219">
    <property type="entry name" value="Heterochromatin_chromo-domain"/>
</dbReference>
<dbReference type="PROSITE" id="PS50013">
    <property type="entry name" value="CHROMO_2"/>
    <property type="match status" value="1"/>
</dbReference>
<comment type="subcellular location">
    <subcellularLocation>
        <location evidence="2">Chromosome</location>
    </subcellularLocation>
    <subcellularLocation>
        <location evidence="1">Nucleus</location>
    </subcellularLocation>
</comment>
<dbReference type="Gene3D" id="2.40.50.40">
    <property type="match status" value="2"/>
</dbReference>
<dbReference type="GO" id="GO:0005694">
    <property type="term" value="C:chromosome"/>
    <property type="evidence" value="ECO:0007669"/>
    <property type="project" value="UniProtKB-SubCell"/>
</dbReference>
<protein>
    <submittedName>
        <fullName evidence="8">Chromo domain-containing protein rhino-like</fullName>
    </submittedName>
</protein>
<sequence length="392" mass="43349">MASGWHSIIAGGSKDPGLSNTKESKTPIYSLSPSDTNNPDPAQTQPEFIVEEITGKRYVNGRVEMQIKWKDFPPESSSWEPLENLGNCILLVADFEAKLFRMKEMARSGSKKKVGKEPTAMKASLAPAPGEREPGTKSIDKKTPKSTPHPNTGLQIGGNQKEGKPIKLRPALHLLLSDNEVPSTSFGHWANPTPSDREISARPFSSAASSASSISSGSNSQLLNELRTLSITKPPLKPLNSQKEKAHQPQPEAKAATKKMQKNLIPAATENPIDMALSDIRNMQLVEKGPKVQILVQGPKKSKKITKQTQEQESSDEDPETPSMTPWETVFGLARGLELDKVVNSFHVYDRHFLFVTWKGIDAVDTVPMEELKEAYPAQVLEYFEKVERRYN</sequence>
<evidence type="ECO:0000259" key="6">
    <source>
        <dbReference type="PROSITE" id="PS50013"/>
    </source>
</evidence>
<reference evidence="8" key="2">
    <citation type="submission" date="2025-08" db="UniProtKB">
        <authorList>
            <consortium name="RefSeq"/>
        </authorList>
    </citation>
    <scope>IDENTIFICATION</scope>
    <source>
        <strain evidence="8">14028-0561.14</strain>
        <tissue evidence="8">Whole fly</tissue>
    </source>
</reference>
<dbReference type="GeneID" id="108075766"/>
<feature type="compositionally biased region" description="Polar residues" evidence="5">
    <location>
        <begin position="27"/>
        <end position="44"/>
    </location>
</feature>
<evidence type="ECO:0000256" key="1">
    <source>
        <dbReference type="ARBA" id="ARBA00004123"/>
    </source>
</evidence>
<name>A0A6P4I6N6_DROKI</name>
<gene>
    <name evidence="8" type="primary">LOC108075766</name>
</gene>
<keyword evidence="4" id="KW-0539">Nucleus</keyword>
<dbReference type="AlphaFoldDB" id="A0A6P4I6N6"/>
<dbReference type="GO" id="GO:0005634">
    <property type="term" value="C:nucleus"/>
    <property type="evidence" value="ECO:0007669"/>
    <property type="project" value="UniProtKB-SubCell"/>
</dbReference>
<evidence type="ECO:0000256" key="5">
    <source>
        <dbReference type="SAM" id="MobiDB-lite"/>
    </source>
</evidence>
<evidence type="ECO:0000256" key="4">
    <source>
        <dbReference type="ARBA" id="ARBA00023242"/>
    </source>
</evidence>
<proteinExistence type="predicted"/>
<evidence type="ECO:0000256" key="2">
    <source>
        <dbReference type="ARBA" id="ARBA00004286"/>
    </source>
</evidence>
<feature type="compositionally biased region" description="Basic and acidic residues" evidence="5">
    <location>
        <begin position="130"/>
        <end position="143"/>
    </location>
</feature>
<keyword evidence="7" id="KW-1185">Reference proteome</keyword>
<feature type="compositionally biased region" description="Polar residues" evidence="5">
    <location>
        <begin position="145"/>
        <end position="158"/>
    </location>
</feature>
<reference evidence="7" key="1">
    <citation type="submission" date="2025-05" db="UniProtKB">
        <authorList>
            <consortium name="RefSeq"/>
        </authorList>
    </citation>
    <scope>NUCLEOTIDE SEQUENCE [LARGE SCALE GENOMIC DNA]</scope>
    <source>
        <strain evidence="7">14028-0561.14</strain>
    </source>
</reference>
<dbReference type="Proteomes" id="UP001652661">
    <property type="component" value="Chromosome 2L"/>
</dbReference>
<feature type="compositionally biased region" description="Low complexity" evidence="5">
    <location>
        <begin position="201"/>
        <end position="220"/>
    </location>
</feature>
<dbReference type="Pfam" id="PF00385">
    <property type="entry name" value="Chromo"/>
    <property type="match status" value="1"/>
</dbReference>
<evidence type="ECO:0000313" key="7">
    <source>
        <dbReference type="Proteomes" id="UP001652661"/>
    </source>
</evidence>
<evidence type="ECO:0000256" key="3">
    <source>
        <dbReference type="ARBA" id="ARBA00022454"/>
    </source>
</evidence>
<feature type="region of interest" description="Disordered" evidence="5">
    <location>
        <begin position="297"/>
        <end position="326"/>
    </location>
</feature>
<keyword evidence="3" id="KW-0158">Chromosome</keyword>
<dbReference type="PANTHER" id="PTHR22812">
    <property type="entry name" value="CHROMOBOX PROTEIN"/>
    <property type="match status" value="1"/>
</dbReference>
<dbReference type="CDD" id="cd00034">
    <property type="entry name" value="CSD"/>
    <property type="match status" value="1"/>
</dbReference>
<dbReference type="InterPro" id="IPR000953">
    <property type="entry name" value="Chromo/chromo_shadow_dom"/>
</dbReference>
<dbReference type="OrthoDB" id="1918685at2759"/>
<accession>A0A6P4I6N6</accession>
<dbReference type="SUPFAM" id="SSF54160">
    <property type="entry name" value="Chromo domain-like"/>
    <property type="match status" value="2"/>
</dbReference>
<dbReference type="RefSeq" id="XP_017023815.1">
    <property type="nucleotide sequence ID" value="XM_017168326.3"/>
</dbReference>
<dbReference type="SMART" id="SM00298">
    <property type="entry name" value="CHROMO"/>
    <property type="match status" value="1"/>
</dbReference>
<feature type="region of interest" description="Disordered" evidence="5">
    <location>
        <begin position="183"/>
        <end position="220"/>
    </location>
</feature>
<feature type="region of interest" description="Disordered" evidence="5">
    <location>
        <begin position="1"/>
        <end position="44"/>
    </location>
</feature>